<gene>
    <name evidence="3" type="ORF">AUK04_05095</name>
</gene>
<feature type="domain" description="LTD" evidence="2">
    <location>
        <begin position="209"/>
        <end position="300"/>
    </location>
</feature>
<sequence>MRRIIGLIILLIILVTYSKRLVLAELVINEIYPAPPPSDGIEWVEIYNNENNSVNIQNFYLTDSSGKKILITNETLGPYSFTIASTPSGVLNNSNQTGKNYADIVYLYNTDDQSINIATYSGSFDENKTFAKCPDGTGSWFTLNATSKQSSNNSACAILTPSPTPTTLPTATPTPTLIPTPTVTINLSPTPTPIPTETTVIPTTTPIINKIYLSEIMANPNTGENEWVELYNDNDYFVTLDNWMIDDQTGGGATPFYFSLTIPAFSYNSVNLSKTMFNNDEDQVNLYNSNNILQDSFEYQKSKKNITLGRTNWEDDDFCEQNPSKNLPNNSCLINTSTQNPTPILTLVPTMKIIKKITNIVISPKPQTSYSIQNKNVSSSYFPNQTFPLSINDKTNYESNVLGLTSDFSTQIRHLSIINYLSFLSMSYSFLTIGGILAKIKRWS</sequence>
<keyword evidence="1" id="KW-0472">Membrane</keyword>
<feature type="transmembrane region" description="Helical" evidence="1">
    <location>
        <begin position="417"/>
        <end position="438"/>
    </location>
</feature>
<proteinExistence type="predicted"/>
<keyword evidence="1" id="KW-0812">Transmembrane</keyword>
<dbReference type="AlphaFoldDB" id="A0A1J5HQ73"/>
<organism evidence="3 4">
    <name type="scientific">Candidatus Roizmanbacteria bacterium CG2_30_33_16</name>
    <dbReference type="NCBI Taxonomy" id="1805340"/>
    <lineage>
        <taxon>Bacteria</taxon>
        <taxon>Candidatus Roizmaniibacteriota</taxon>
    </lineage>
</organism>
<evidence type="ECO:0000313" key="3">
    <source>
        <dbReference type="EMBL" id="OIP82174.1"/>
    </source>
</evidence>
<dbReference type="InterPro" id="IPR001322">
    <property type="entry name" value="Lamin_tail_dom"/>
</dbReference>
<reference evidence="3 4" key="1">
    <citation type="journal article" date="2016" name="Environ. Microbiol.">
        <title>Genomic resolution of a cold subsurface aquifer community provides metabolic insights for novel microbes adapted to high CO concentrations.</title>
        <authorList>
            <person name="Probst A.J."/>
            <person name="Castelle C.J."/>
            <person name="Singh A."/>
            <person name="Brown C.T."/>
            <person name="Anantharaman K."/>
            <person name="Sharon I."/>
            <person name="Hug L.A."/>
            <person name="Burstein D."/>
            <person name="Emerson J.B."/>
            <person name="Thomas B.C."/>
            <person name="Banfield J.F."/>
        </authorList>
    </citation>
    <scope>NUCLEOTIDE SEQUENCE [LARGE SCALE GENOMIC DNA]</scope>
    <source>
        <strain evidence="3">CG2_30_33_16</strain>
    </source>
</reference>
<protein>
    <recommendedName>
        <fullName evidence="2">LTD domain-containing protein</fullName>
    </recommendedName>
</protein>
<dbReference type="Pfam" id="PF00932">
    <property type="entry name" value="LTD"/>
    <property type="match status" value="2"/>
</dbReference>
<comment type="caution">
    <text evidence="3">The sequence shown here is derived from an EMBL/GenBank/DDBJ whole genome shotgun (WGS) entry which is preliminary data.</text>
</comment>
<dbReference type="Proteomes" id="UP000183758">
    <property type="component" value="Unassembled WGS sequence"/>
</dbReference>
<accession>A0A1J5HQ73</accession>
<evidence type="ECO:0000313" key="4">
    <source>
        <dbReference type="Proteomes" id="UP000183758"/>
    </source>
</evidence>
<evidence type="ECO:0000259" key="2">
    <source>
        <dbReference type="Pfam" id="PF00932"/>
    </source>
</evidence>
<dbReference type="EMBL" id="MNZM01000122">
    <property type="protein sequence ID" value="OIP82174.1"/>
    <property type="molecule type" value="Genomic_DNA"/>
</dbReference>
<feature type="domain" description="LTD" evidence="2">
    <location>
        <begin position="25"/>
        <end position="120"/>
    </location>
</feature>
<dbReference type="SUPFAM" id="SSF74853">
    <property type="entry name" value="Lamin A/C globular tail domain"/>
    <property type="match status" value="2"/>
</dbReference>
<name>A0A1J5HQ73_9BACT</name>
<keyword evidence="1" id="KW-1133">Transmembrane helix</keyword>
<evidence type="ECO:0000256" key="1">
    <source>
        <dbReference type="SAM" id="Phobius"/>
    </source>
</evidence>
<dbReference type="InterPro" id="IPR036415">
    <property type="entry name" value="Lamin_tail_dom_sf"/>
</dbReference>